<accession>A0A382MTV6</accession>
<feature type="non-terminal residue" evidence="2">
    <location>
        <position position="1"/>
    </location>
</feature>
<dbReference type="EMBL" id="UINC01095696">
    <property type="protein sequence ID" value="SVC51990.1"/>
    <property type="molecule type" value="Genomic_DNA"/>
</dbReference>
<proteinExistence type="predicted"/>
<keyword evidence="1" id="KW-0808">Transferase</keyword>
<name>A0A382MTV6_9ZZZZ</name>
<sequence>GLARKSDAVFNNLRGDLPKRLGLDYSSLKDVNPSIVCCSLSAFGREGFRSHEPGYDYLMQGYTGWMSITGEPDGSPQKSGLPMVDLSGGAMAAIGLLSALMRTKNTGEGCDVDVNLFDNAISHLSFIAAWHLTKGYQPKRFPDSSHPSMIPSQVLPTKDGWLVVMCAKNKFYQNLVSILGVPELAFDDRFLDYEDRLKNRGVLIPILKEMSKKKTTSQWLGLLKGNVPCAPVNTVEEAFKDPQTVQDEMVIDVEHPDFGSVRQVAGPIKFSDSNKIHVKAPKLGEHTDKILAEKLGFTQTQIDNLRDEKVI</sequence>
<dbReference type="PANTHER" id="PTHR48207">
    <property type="entry name" value="SUCCINATE--HYDROXYMETHYLGLUTARATE COA-TRANSFERASE"/>
    <property type="match status" value="1"/>
</dbReference>
<reference evidence="2" key="1">
    <citation type="submission" date="2018-05" db="EMBL/GenBank/DDBJ databases">
        <authorList>
            <person name="Lanie J.A."/>
            <person name="Ng W.-L."/>
            <person name="Kazmierczak K.M."/>
            <person name="Andrzejewski T.M."/>
            <person name="Davidsen T.M."/>
            <person name="Wayne K.J."/>
            <person name="Tettelin H."/>
            <person name="Glass J.I."/>
            <person name="Rusch D."/>
            <person name="Podicherti R."/>
            <person name="Tsui H.-C.T."/>
            <person name="Winkler M.E."/>
        </authorList>
    </citation>
    <scope>NUCLEOTIDE SEQUENCE</scope>
</reference>
<evidence type="ECO:0000313" key="2">
    <source>
        <dbReference type="EMBL" id="SVC51990.1"/>
    </source>
</evidence>
<dbReference type="PANTHER" id="PTHR48207:SF3">
    <property type="entry name" value="SUCCINATE--HYDROXYMETHYLGLUTARATE COA-TRANSFERASE"/>
    <property type="match status" value="1"/>
</dbReference>
<dbReference type="InterPro" id="IPR050483">
    <property type="entry name" value="CoA-transferase_III_domain"/>
</dbReference>
<gene>
    <name evidence="2" type="ORF">METZ01_LOCUS304844</name>
</gene>
<dbReference type="InterPro" id="IPR003673">
    <property type="entry name" value="CoA-Trfase_fam_III"/>
</dbReference>
<dbReference type="InterPro" id="IPR023606">
    <property type="entry name" value="CoA-Trfase_III_dom_1_sf"/>
</dbReference>
<evidence type="ECO:0000256" key="1">
    <source>
        <dbReference type="ARBA" id="ARBA00022679"/>
    </source>
</evidence>
<dbReference type="InterPro" id="IPR044855">
    <property type="entry name" value="CoA-Trfase_III_dom3_sf"/>
</dbReference>
<dbReference type="Pfam" id="PF02515">
    <property type="entry name" value="CoA_transf_3"/>
    <property type="match status" value="1"/>
</dbReference>
<protein>
    <recommendedName>
        <fullName evidence="3">CoA transferase</fullName>
    </recommendedName>
</protein>
<evidence type="ECO:0008006" key="3">
    <source>
        <dbReference type="Google" id="ProtNLM"/>
    </source>
</evidence>
<dbReference type="Gene3D" id="3.40.50.10540">
    <property type="entry name" value="Crotonobetainyl-coa:carnitine coa-transferase, domain 1"/>
    <property type="match status" value="1"/>
</dbReference>
<dbReference type="Gene3D" id="3.30.1540.10">
    <property type="entry name" value="formyl-coa transferase, domain 3"/>
    <property type="match status" value="1"/>
</dbReference>
<dbReference type="AlphaFoldDB" id="A0A382MTV6"/>
<dbReference type="SUPFAM" id="SSF89796">
    <property type="entry name" value="CoA-transferase family III (CaiB/BaiF)"/>
    <property type="match status" value="1"/>
</dbReference>
<organism evidence="2">
    <name type="scientific">marine metagenome</name>
    <dbReference type="NCBI Taxonomy" id="408172"/>
    <lineage>
        <taxon>unclassified sequences</taxon>
        <taxon>metagenomes</taxon>
        <taxon>ecological metagenomes</taxon>
    </lineage>
</organism>
<dbReference type="GO" id="GO:0008410">
    <property type="term" value="F:CoA-transferase activity"/>
    <property type="evidence" value="ECO:0007669"/>
    <property type="project" value="TreeGrafter"/>
</dbReference>